<dbReference type="RefSeq" id="WP_344429000.1">
    <property type="nucleotide sequence ID" value="NZ_BAAANN010000038.1"/>
</dbReference>
<evidence type="ECO:0000313" key="3">
    <source>
        <dbReference type="Proteomes" id="UP001501116"/>
    </source>
</evidence>
<reference evidence="2 3" key="1">
    <citation type="journal article" date="2019" name="Int. J. Syst. Evol. Microbiol.">
        <title>The Global Catalogue of Microorganisms (GCM) 10K type strain sequencing project: providing services to taxonomists for standard genome sequencing and annotation.</title>
        <authorList>
            <consortium name="The Broad Institute Genomics Platform"/>
            <consortium name="The Broad Institute Genome Sequencing Center for Infectious Disease"/>
            <person name="Wu L."/>
            <person name="Ma J."/>
        </authorList>
    </citation>
    <scope>NUCLEOTIDE SEQUENCE [LARGE SCALE GENOMIC DNA]</scope>
    <source>
        <strain evidence="2 3">JCM 14545</strain>
    </source>
</reference>
<keyword evidence="3" id="KW-1185">Reference proteome</keyword>
<feature type="domain" description="AAA" evidence="1">
    <location>
        <begin position="6"/>
        <end position="179"/>
    </location>
</feature>
<evidence type="ECO:0000259" key="1">
    <source>
        <dbReference type="Pfam" id="PF13614"/>
    </source>
</evidence>
<gene>
    <name evidence="2" type="ORF">GCM10009754_70310</name>
</gene>
<dbReference type="PANTHER" id="PTHR13696">
    <property type="entry name" value="P-LOOP CONTAINING NUCLEOSIDE TRIPHOSPHATE HYDROLASE"/>
    <property type="match status" value="1"/>
</dbReference>
<name>A0ABN2SB24_9PSEU</name>
<dbReference type="Pfam" id="PF13614">
    <property type="entry name" value="AAA_31"/>
    <property type="match status" value="1"/>
</dbReference>
<dbReference type="InterPro" id="IPR050678">
    <property type="entry name" value="DNA_Partitioning_ATPase"/>
</dbReference>
<dbReference type="SUPFAM" id="SSF52540">
    <property type="entry name" value="P-loop containing nucleoside triphosphate hydrolases"/>
    <property type="match status" value="1"/>
</dbReference>
<dbReference type="InterPro" id="IPR027417">
    <property type="entry name" value="P-loop_NTPase"/>
</dbReference>
<evidence type="ECO:0000313" key="2">
    <source>
        <dbReference type="EMBL" id="GAA1983159.1"/>
    </source>
</evidence>
<dbReference type="Proteomes" id="UP001501116">
    <property type="component" value="Unassembled WGS sequence"/>
</dbReference>
<dbReference type="EMBL" id="BAAANN010000038">
    <property type="protein sequence ID" value="GAA1983159.1"/>
    <property type="molecule type" value="Genomic_DNA"/>
</dbReference>
<organism evidence="2 3">
    <name type="scientific">Amycolatopsis minnesotensis</name>
    <dbReference type="NCBI Taxonomy" id="337894"/>
    <lineage>
        <taxon>Bacteria</taxon>
        <taxon>Bacillati</taxon>
        <taxon>Actinomycetota</taxon>
        <taxon>Actinomycetes</taxon>
        <taxon>Pseudonocardiales</taxon>
        <taxon>Pseudonocardiaceae</taxon>
        <taxon>Amycolatopsis</taxon>
    </lineage>
</organism>
<accession>A0ABN2SB24</accession>
<dbReference type="PANTHER" id="PTHR13696:SF52">
    <property type="entry name" value="PARA FAMILY PROTEIN CT_582"/>
    <property type="match status" value="1"/>
</dbReference>
<sequence length="280" mass="31650">MAYRLTVCNNKGGVGKTNLVIQLAALLAMDHGLRVRVVDLDPQADSSAAFNFEINGEEDVPSVLDVIEEAYVRQRLVTGTAARAVRPCTWDVPWADKISYIPARFDLEEANHIAPNRDAFLRLRAAMTETDGDVDVILYDCPPSLGVLPQMAWADSDDVLLVTQPSFRSWRGMRRTRAQLLYVRDNLLVPDLDFCGFVVTAFREQTKNHQHWRERITTEFGEDKLWGTVPLRAHIARLDDQLKPVALLEDNAERDALIGHYRPIANRVHHLATTIVTQEI</sequence>
<proteinExistence type="predicted"/>
<protein>
    <submittedName>
        <fullName evidence="2">ParA family protein</fullName>
    </submittedName>
</protein>
<dbReference type="Gene3D" id="3.40.50.300">
    <property type="entry name" value="P-loop containing nucleotide triphosphate hydrolases"/>
    <property type="match status" value="1"/>
</dbReference>
<dbReference type="InterPro" id="IPR025669">
    <property type="entry name" value="AAA_dom"/>
</dbReference>
<comment type="caution">
    <text evidence="2">The sequence shown here is derived from an EMBL/GenBank/DDBJ whole genome shotgun (WGS) entry which is preliminary data.</text>
</comment>
<dbReference type="CDD" id="cd02042">
    <property type="entry name" value="ParAB_family"/>
    <property type="match status" value="1"/>
</dbReference>